<reference evidence="4" key="1">
    <citation type="submission" date="2024-05" db="EMBL/GenBank/DDBJ databases">
        <title>Isolation and characterization of Sporomusa carbonis sp. nov., a carboxydotrophic hydrogenogen in the genus of Sporomusa isolated from a charcoal burning pile.</title>
        <authorList>
            <person name="Boeer T."/>
            <person name="Rosenbaum F."/>
            <person name="Eysell L."/>
            <person name="Mueller V."/>
            <person name="Daniel R."/>
            <person name="Poehlein A."/>
        </authorList>
    </citation>
    <scope>NUCLEOTIDE SEQUENCE [LARGE SCALE GENOMIC DNA]</scope>
    <source>
        <strain evidence="4">DSM 3132</strain>
    </source>
</reference>
<dbReference type="PRINTS" id="PR00455">
    <property type="entry name" value="HTHTETR"/>
</dbReference>
<evidence type="ECO:0000259" key="3">
    <source>
        <dbReference type="PROSITE" id="PS50977"/>
    </source>
</evidence>
<dbReference type="SUPFAM" id="SSF48498">
    <property type="entry name" value="Tetracyclin repressor-like, C-terminal domain"/>
    <property type="match status" value="1"/>
</dbReference>
<name>A0ABZ3J6F3_SPOA4</name>
<evidence type="ECO:0000313" key="4">
    <source>
        <dbReference type="EMBL" id="XFO73634.1"/>
    </source>
</evidence>
<evidence type="ECO:0000313" key="5">
    <source>
        <dbReference type="Proteomes" id="UP000216052"/>
    </source>
</evidence>
<dbReference type="PANTHER" id="PTHR43479">
    <property type="entry name" value="ACREF/ENVCD OPERON REPRESSOR-RELATED"/>
    <property type="match status" value="1"/>
</dbReference>
<dbReference type="InterPro" id="IPR036271">
    <property type="entry name" value="Tet_transcr_reg_TetR-rel_C_sf"/>
</dbReference>
<dbReference type="PANTHER" id="PTHR43479:SF11">
    <property type="entry name" value="ACREF_ENVCD OPERON REPRESSOR-RELATED"/>
    <property type="match status" value="1"/>
</dbReference>
<dbReference type="Proteomes" id="UP000216052">
    <property type="component" value="Chromosome"/>
</dbReference>
<dbReference type="RefSeq" id="WP_093795971.1">
    <property type="nucleotide sequence ID" value="NZ_CP155571.1"/>
</dbReference>
<evidence type="ECO:0000256" key="1">
    <source>
        <dbReference type="ARBA" id="ARBA00023125"/>
    </source>
</evidence>
<dbReference type="InterPro" id="IPR009057">
    <property type="entry name" value="Homeodomain-like_sf"/>
</dbReference>
<dbReference type="InterPro" id="IPR050624">
    <property type="entry name" value="HTH-type_Tx_Regulator"/>
</dbReference>
<dbReference type="InterPro" id="IPR001647">
    <property type="entry name" value="HTH_TetR"/>
</dbReference>
<dbReference type="SUPFAM" id="SSF46689">
    <property type="entry name" value="Homeodomain-like"/>
    <property type="match status" value="1"/>
</dbReference>
<dbReference type="PROSITE" id="PS50977">
    <property type="entry name" value="HTH_TETR_2"/>
    <property type="match status" value="1"/>
</dbReference>
<dbReference type="Pfam" id="PF00440">
    <property type="entry name" value="TetR_N"/>
    <property type="match status" value="1"/>
</dbReference>
<keyword evidence="5" id="KW-1185">Reference proteome</keyword>
<feature type="DNA-binding region" description="H-T-H motif" evidence="2">
    <location>
        <begin position="35"/>
        <end position="54"/>
    </location>
</feature>
<protein>
    <recommendedName>
        <fullName evidence="3">HTH tetR-type domain-containing protein</fullName>
    </recommendedName>
</protein>
<organism evidence="4 5">
    <name type="scientific">Sporomusa acidovorans (strain ATCC 49682 / DSM 3132 / Mol)</name>
    <dbReference type="NCBI Taxonomy" id="1123286"/>
    <lineage>
        <taxon>Bacteria</taxon>
        <taxon>Bacillati</taxon>
        <taxon>Bacillota</taxon>
        <taxon>Negativicutes</taxon>
        <taxon>Selenomonadales</taxon>
        <taxon>Sporomusaceae</taxon>
        <taxon>Sporomusa</taxon>
    </lineage>
</organism>
<accession>A0ABZ3J6F3</accession>
<feature type="domain" description="HTH tetR-type" evidence="3">
    <location>
        <begin position="12"/>
        <end position="72"/>
    </location>
</feature>
<proteinExistence type="predicted"/>
<dbReference type="Gene3D" id="1.10.357.10">
    <property type="entry name" value="Tetracycline Repressor, domain 2"/>
    <property type="match status" value="1"/>
</dbReference>
<dbReference type="EMBL" id="CP155571">
    <property type="protein sequence ID" value="XFO73634.1"/>
    <property type="molecule type" value="Genomic_DNA"/>
</dbReference>
<keyword evidence="1 2" id="KW-0238">DNA-binding</keyword>
<sequence>MTQMTSRAKQAEATKNRIYQCGCDLIRKHGFDQITVEQISKAAGVSVGTYYYYFESKFDLFSEIYKKGDEYFLSHVANSLTATEPLEKIIAFFDKYADFNRLNGLDMVKKLYTSDNKMFITKGRAMQGILSEIIEQGQRDNKITTNLPSQEITNILFIAARGVVYEWCLYDGSIDLNQAMKKTITLMIYGLVPG</sequence>
<gene>
    <name evidence="4" type="ORF">SPACI_037410</name>
</gene>
<evidence type="ECO:0000256" key="2">
    <source>
        <dbReference type="PROSITE-ProRule" id="PRU00335"/>
    </source>
</evidence>